<evidence type="ECO:0000313" key="2">
    <source>
        <dbReference type="EMBL" id="NYJ76422.1"/>
    </source>
</evidence>
<protein>
    <submittedName>
        <fullName evidence="2">Putative damage-inducible protein DinB</fullName>
    </submittedName>
</protein>
<comment type="caution">
    <text evidence="2">The sequence shown here is derived from an EMBL/GenBank/DDBJ whole genome shotgun (WGS) entry which is preliminary data.</text>
</comment>
<keyword evidence="3" id="KW-1185">Reference proteome</keyword>
<dbReference type="NCBIfam" id="NF047843">
    <property type="entry name" value="MST_Rv0443"/>
    <property type="match status" value="1"/>
</dbReference>
<proteinExistence type="predicted"/>
<dbReference type="Gene3D" id="1.20.120.450">
    <property type="entry name" value="dinb family like domain"/>
    <property type="match status" value="1"/>
</dbReference>
<dbReference type="Proteomes" id="UP000571817">
    <property type="component" value="Unassembled WGS sequence"/>
</dbReference>
<dbReference type="SUPFAM" id="SSF109854">
    <property type="entry name" value="DinB/YfiT-like putative metalloenzymes"/>
    <property type="match status" value="1"/>
</dbReference>
<gene>
    <name evidence="2" type="ORF">HNR15_003385</name>
</gene>
<evidence type="ECO:0000259" key="1">
    <source>
        <dbReference type="Pfam" id="PF12867"/>
    </source>
</evidence>
<accession>A0A853DFX9</accession>
<evidence type="ECO:0000313" key="3">
    <source>
        <dbReference type="Proteomes" id="UP000571817"/>
    </source>
</evidence>
<feature type="domain" description="DinB-like" evidence="1">
    <location>
        <begin position="18"/>
        <end position="166"/>
    </location>
</feature>
<dbReference type="RefSeq" id="WP_179483481.1">
    <property type="nucleotide sequence ID" value="NZ_JACCFW010000001.1"/>
</dbReference>
<reference evidence="2 3" key="1">
    <citation type="submission" date="2020-07" db="EMBL/GenBank/DDBJ databases">
        <title>Sequencing the genomes of 1000 actinobacteria strains.</title>
        <authorList>
            <person name="Klenk H.-P."/>
        </authorList>
    </citation>
    <scope>NUCLEOTIDE SEQUENCE [LARGE SCALE GENOMIC DNA]</scope>
    <source>
        <strain evidence="2 3">DSM 29531</strain>
    </source>
</reference>
<dbReference type="Pfam" id="PF12867">
    <property type="entry name" value="DinB_2"/>
    <property type="match status" value="1"/>
</dbReference>
<organism evidence="2 3">
    <name type="scientific">Allobranchiibius huperziae</name>
    <dbReference type="NCBI Taxonomy" id="1874116"/>
    <lineage>
        <taxon>Bacteria</taxon>
        <taxon>Bacillati</taxon>
        <taxon>Actinomycetota</taxon>
        <taxon>Actinomycetes</taxon>
        <taxon>Micrococcales</taxon>
        <taxon>Dermacoccaceae</taxon>
        <taxon>Allobranchiibius</taxon>
    </lineage>
</organism>
<dbReference type="InterPro" id="IPR024775">
    <property type="entry name" value="DinB-like"/>
</dbReference>
<dbReference type="AlphaFoldDB" id="A0A853DFX9"/>
<sequence>MSSDSAAALAGSLLTDAFGRVHELLPGIVHDLSTAELTWRPDRDANSVGWLVWHLTRVQDDHIAGLTGDDQVWTADGWVSRFALPYDDDTLGYGQSSAEVGEFAVDDPALLTGYHEATHRATIAALRGFSAADYDRVVDEHWDPPVTLGARVVSVLNDITQHAGQAAYVRGLLERRT</sequence>
<dbReference type="EMBL" id="JACCFW010000001">
    <property type="protein sequence ID" value="NYJ76422.1"/>
    <property type="molecule type" value="Genomic_DNA"/>
</dbReference>
<dbReference type="InterPro" id="IPR034660">
    <property type="entry name" value="DinB/YfiT-like"/>
</dbReference>
<name>A0A853DFX9_9MICO</name>